<dbReference type="Proteomes" id="UP000515369">
    <property type="component" value="Chromosome"/>
</dbReference>
<dbReference type="RefSeq" id="WP_182461934.1">
    <property type="nucleotide sequence ID" value="NZ_CP059732.1"/>
</dbReference>
<keyword evidence="7 8" id="KW-0472">Membrane</keyword>
<dbReference type="InterPro" id="IPR052017">
    <property type="entry name" value="TSUP"/>
</dbReference>
<gene>
    <name evidence="9" type="ORF">H3H32_06585</name>
</gene>
<evidence type="ECO:0000256" key="2">
    <source>
        <dbReference type="ARBA" id="ARBA00009142"/>
    </source>
</evidence>
<dbReference type="PANTHER" id="PTHR30269">
    <property type="entry name" value="TRANSMEMBRANE PROTEIN YFCA"/>
    <property type="match status" value="1"/>
</dbReference>
<evidence type="ECO:0000256" key="5">
    <source>
        <dbReference type="ARBA" id="ARBA00022692"/>
    </source>
</evidence>
<evidence type="ECO:0000256" key="3">
    <source>
        <dbReference type="ARBA" id="ARBA00022448"/>
    </source>
</evidence>
<evidence type="ECO:0000256" key="8">
    <source>
        <dbReference type="RuleBase" id="RU363041"/>
    </source>
</evidence>
<dbReference type="Pfam" id="PF01925">
    <property type="entry name" value="TauE"/>
    <property type="match status" value="1"/>
</dbReference>
<dbReference type="KEGG" id="sfol:H3H32_06585"/>
<dbReference type="AlphaFoldDB" id="A0A7G5H0F2"/>
<dbReference type="EMBL" id="CP059732">
    <property type="protein sequence ID" value="QMW04594.1"/>
    <property type="molecule type" value="Genomic_DNA"/>
</dbReference>
<accession>A0A7G5H0F2</accession>
<evidence type="ECO:0000313" key="9">
    <source>
        <dbReference type="EMBL" id="QMW04594.1"/>
    </source>
</evidence>
<keyword evidence="10" id="KW-1185">Reference proteome</keyword>
<evidence type="ECO:0000256" key="4">
    <source>
        <dbReference type="ARBA" id="ARBA00022475"/>
    </source>
</evidence>
<evidence type="ECO:0000256" key="6">
    <source>
        <dbReference type="ARBA" id="ARBA00022989"/>
    </source>
</evidence>
<keyword evidence="6 8" id="KW-1133">Transmembrane helix</keyword>
<comment type="subcellular location">
    <subcellularLocation>
        <location evidence="1 8">Cell membrane</location>
        <topology evidence="1 8">Multi-pass membrane protein</topology>
    </subcellularLocation>
</comment>
<comment type="similarity">
    <text evidence="2 8">Belongs to the 4-toluene sulfonate uptake permease (TSUP) (TC 2.A.102) family.</text>
</comment>
<organism evidence="9 10">
    <name type="scientific">Spirosoma foliorum</name>
    <dbReference type="NCBI Taxonomy" id="2710596"/>
    <lineage>
        <taxon>Bacteria</taxon>
        <taxon>Pseudomonadati</taxon>
        <taxon>Bacteroidota</taxon>
        <taxon>Cytophagia</taxon>
        <taxon>Cytophagales</taxon>
        <taxon>Cytophagaceae</taxon>
        <taxon>Spirosoma</taxon>
    </lineage>
</organism>
<protein>
    <recommendedName>
        <fullName evidence="8">Probable membrane transporter protein</fullName>
    </recommendedName>
</protein>
<dbReference type="InterPro" id="IPR002781">
    <property type="entry name" value="TM_pro_TauE-like"/>
</dbReference>
<name>A0A7G5H0F2_9BACT</name>
<sequence length="342" mass="37360">MVLSGLLLVGCALLAFSLSAVCGGGAGLLLLPILGSLLPGAQVPAALSIGTVSSSISRIVAFWSRIRWGVVGWFVPPALPAVWLGARLLSYINPLYLELLMGLFLMANLPLIFRPSKELAETNPLPKGYLALIGLAAGFVSGLTGAVGLLFNRFYLRYGMTKEEIVATRAANEVMLHVVKLVLYASFGLLTGKALTFGAMIALAAMLSSWGMKWVLPRLSEGLFRRIGYTAMVVSGLSLFTEAAGQVLTKTPVDIDYSPVANGMTTQLQWRNKLFSLEFEYDEGFEFEHTISFNELPLAKQTKVTALSRWADKVMLEEVFSIDKHSYEAYVYRNGKLEKFDL</sequence>
<feature type="transmembrane region" description="Helical" evidence="8">
    <location>
        <begin position="95"/>
        <end position="113"/>
    </location>
</feature>
<dbReference type="PANTHER" id="PTHR30269:SF37">
    <property type="entry name" value="MEMBRANE TRANSPORTER PROTEIN"/>
    <property type="match status" value="1"/>
</dbReference>
<evidence type="ECO:0000313" key="10">
    <source>
        <dbReference type="Proteomes" id="UP000515369"/>
    </source>
</evidence>
<evidence type="ECO:0000256" key="7">
    <source>
        <dbReference type="ARBA" id="ARBA00023136"/>
    </source>
</evidence>
<proteinExistence type="inferred from homology"/>
<feature type="transmembrane region" description="Helical" evidence="8">
    <location>
        <begin position="181"/>
        <end position="207"/>
    </location>
</feature>
<feature type="transmembrane region" description="Helical" evidence="8">
    <location>
        <begin position="70"/>
        <end position="89"/>
    </location>
</feature>
<dbReference type="GO" id="GO:0005886">
    <property type="term" value="C:plasma membrane"/>
    <property type="evidence" value="ECO:0007669"/>
    <property type="project" value="UniProtKB-SubCell"/>
</dbReference>
<keyword evidence="5 8" id="KW-0812">Transmembrane</keyword>
<keyword evidence="3" id="KW-0813">Transport</keyword>
<feature type="transmembrane region" description="Helical" evidence="8">
    <location>
        <begin position="129"/>
        <end position="151"/>
    </location>
</feature>
<evidence type="ECO:0000256" key="1">
    <source>
        <dbReference type="ARBA" id="ARBA00004651"/>
    </source>
</evidence>
<reference evidence="9 10" key="1">
    <citation type="submission" date="2020-07" db="EMBL/GenBank/DDBJ databases">
        <title>Spirosoma foliorum sp. nov., isolated from the leaves on the Nejang mountain Korea, Republic of.</title>
        <authorList>
            <person name="Ho H."/>
            <person name="Lee Y.-J."/>
            <person name="Nurcahyanto D.-A."/>
            <person name="Kim S.-G."/>
        </authorList>
    </citation>
    <scope>NUCLEOTIDE SEQUENCE [LARGE SCALE GENOMIC DNA]</scope>
    <source>
        <strain evidence="9 10">PL0136</strain>
    </source>
</reference>
<keyword evidence="4 8" id="KW-1003">Cell membrane</keyword>